<evidence type="ECO:0000256" key="5">
    <source>
        <dbReference type="SAM" id="MobiDB-lite"/>
    </source>
</evidence>
<evidence type="ECO:0000256" key="2">
    <source>
        <dbReference type="ARBA" id="ARBA00022692"/>
    </source>
</evidence>
<feature type="transmembrane region" description="Helical" evidence="6">
    <location>
        <begin position="57"/>
        <end position="81"/>
    </location>
</feature>
<dbReference type="SMART" id="SM01079">
    <property type="entry name" value="CHASE"/>
    <property type="match status" value="1"/>
</dbReference>
<dbReference type="CDD" id="cd00130">
    <property type="entry name" value="PAS"/>
    <property type="match status" value="1"/>
</dbReference>
<protein>
    <submittedName>
        <fullName evidence="8">2 TM domain-containing transmembrane protein</fullName>
    </submittedName>
</protein>
<comment type="subcellular location">
    <subcellularLocation>
        <location evidence="1">Membrane</location>
    </subcellularLocation>
</comment>
<reference evidence="8 9" key="1">
    <citation type="submission" date="2024-03" db="EMBL/GenBank/DDBJ databases">
        <title>The Acrasis kona genome and developmental transcriptomes reveal deep origins of eukaryotic multicellular pathways.</title>
        <authorList>
            <person name="Sheikh S."/>
            <person name="Fu C.-J."/>
            <person name="Brown M.W."/>
            <person name="Baldauf S.L."/>
        </authorList>
    </citation>
    <scope>NUCLEOTIDE SEQUENCE [LARGE SCALE GENOMIC DNA]</scope>
    <source>
        <strain evidence="8 9">ATCC MYA-3509</strain>
    </source>
</reference>
<evidence type="ECO:0000256" key="3">
    <source>
        <dbReference type="ARBA" id="ARBA00022989"/>
    </source>
</evidence>
<accession>A0AAW2Z7X5</accession>
<dbReference type="Gene3D" id="3.30.450.20">
    <property type="entry name" value="PAS domain"/>
    <property type="match status" value="1"/>
</dbReference>
<feature type="region of interest" description="Disordered" evidence="5">
    <location>
        <begin position="1"/>
        <end position="21"/>
    </location>
</feature>
<name>A0AAW2Z7X5_9EUKA</name>
<dbReference type="InterPro" id="IPR042240">
    <property type="entry name" value="CHASE_sf"/>
</dbReference>
<evidence type="ECO:0000259" key="7">
    <source>
        <dbReference type="PROSITE" id="PS50112"/>
    </source>
</evidence>
<dbReference type="InterPro" id="IPR035965">
    <property type="entry name" value="PAS-like_dom_sf"/>
</dbReference>
<feature type="transmembrane region" description="Helical" evidence="6">
    <location>
        <begin position="384"/>
        <end position="403"/>
    </location>
</feature>
<dbReference type="SUPFAM" id="SSF55785">
    <property type="entry name" value="PYP-like sensor domain (PAS domain)"/>
    <property type="match status" value="1"/>
</dbReference>
<dbReference type="InterPro" id="IPR006189">
    <property type="entry name" value="CHASE_dom"/>
</dbReference>
<dbReference type="InterPro" id="IPR000014">
    <property type="entry name" value="PAS"/>
</dbReference>
<comment type="caution">
    <text evidence="8">The sequence shown here is derived from an EMBL/GenBank/DDBJ whole genome shotgun (WGS) entry which is preliminary data.</text>
</comment>
<gene>
    <name evidence="8" type="ORF">AKO1_002904</name>
</gene>
<dbReference type="GO" id="GO:0016020">
    <property type="term" value="C:membrane"/>
    <property type="evidence" value="ECO:0007669"/>
    <property type="project" value="UniProtKB-SubCell"/>
</dbReference>
<dbReference type="GO" id="GO:0003824">
    <property type="term" value="F:catalytic activity"/>
    <property type="evidence" value="ECO:0007669"/>
    <property type="project" value="UniProtKB-ARBA"/>
</dbReference>
<evidence type="ECO:0000256" key="6">
    <source>
        <dbReference type="SAM" id="Phobius"/>
    </source>
</evidence>
<dbReference type="GO" id="GO:0007165">
    <property type="term" value="P:signal transduction"/>
    <property type="evidence" value="ECO:0007669"/>
    <property type="project" value="UniProtKB-ARBA"/>
</dbReference>
<dbReference type="AlphaFoldDB" id="A0AAW2Z7X5"/>
<evidence type="ECO:0000313" key="9">
    <source>
        <dbReference type="Proteomes" id="UP001431209"/>
    </source>
</evidence>
<proteinExistence type="predicted"/>
<feature type="domain" description="PAS" evidence="7">
    <location>
        <begin position="441"/>
        <end position="483"/>
    </location>
</feature>
<evidence type="ECO:0000313" key="8">
    <source>
        <dbReference type="EMBL" id="KAL0485322.1"/>
    </source>
</evidence>
<evidence type="ECO:0000256" key="1">
    <source>
        <dbReference type="ARBA" id="ARBA00004370"/>
    </source>
</evidence>
<dbReference type="NCBIfam" id="TIGR00229">
    <property type="entry name" value="sensory_box"/>
    <property type="match status" value="1"/>
</dbReference>
<dbReference type="PROSITE" id="PS50112">
    <property type="entry name" value="PAS"/>
    <property type="match status" value="1"/>
</dbReference>
<dbReference type="EMBL" id="JAOPGA020001125">
    <property type="protein sequence ID" value="KAL0485322.1"/>
    <property type="molecule type" value="Genomic_DNA"/>
</dbReference>
<keyword evidence="3 6" id="KW-1133">Transmembrane helix</keyword>
<keyword evidence="9" id="KW-1185">Reference proteome</keyword>
<dbReference type="Proteomes" id="UP001431209">
    <property type="component" value="Unassembled WGS sequence"/>
</dbReference>
<dbReference type="Gene3D" id="3.30.450.350">
    <property type="entry name" value="CHASE domain"/>
    <property type="match status" value="1"/>
</dbReference>
<keyword evidence="2 6" id="KW-0812">Transmembrane</keyword>
<dbReference type="Pfam" id="PF03924">
    <property type="entry name" value="CHASE"/>
    <property type="match status" value="1"/>
</dbReference>
<keyword evidence="4 6" id="KW-0472">Membrane</keyword>
<sequence length="721" mass="80358">MSVTTVSPAVSTGSHSSSPIFQDNDQELEIEVSDESSGNSNTTAHKFLKQGLTWVDLLAGIVGIVLLCIGVGVGLALYFVFKNNEFKNATFTLKTEAKQNVDRLQNVIEDSIISVRILTSFGLYHDGGIRMATANNPFIDGSGAVQANDFEAINYMKIVSFEERNSFETEMKSLGGIYSDFQISNTVNGTSVSTGVGLVREETKRPFYAPLIGLYPQVPLLGWDLMSDSERSMLVNKTIVTGNATLSNVILSKRSNVNTVQYYAPLVKNGKTLGVYYAVILIGDAIKKSLRFLSNINVIILEQSSFDKQMYKEAFVGSSVSESESQSLFGRPVSNLTYVEYLYLYQNSAIVTGFNVTVVDKVWCVYFMSTRSFLDSHSIYTKDLALVLCILGSLTLAILNSLVTKRIQYSYFTAKLNKMKLNSLLQSHKKTNVLLQKIGLRESKSRATIDAIPDIIFTIDSNGDIVQTNATFDKVVKLSAQDLEKRVPFKTILCNLDDSFLTKDDSIELVDTVVSIPQDGSTIKVQATVRNLHQREGQEESHVVVCKINEEQEELLRNLSVFEKTSKLRLRFVDLEVTLRDKNYKGQLVAFCASIKDPVKSTRALRLIKFIEAVESYKKHTFDQRIVDQEILYKKFFPLNGAIITDTNLLSLLSVMVTKSKGDMNIYDDVCDVVKLEFLNDYFVSFAPRTNSSNSDSEGFTVDETVLDTNASINTATSDHF</sequence>
<organism evidence="8 9">
    <name type="scientific">Acrasis kona</name>
    <dbReference type="NCBI Taxonomy" id="1008807"/>
    <lineage>
        <taxon>Eukaryota</taxon>
        <taxon>Discoba</taxon>
        <taxon>Heterolobosea</taxon>
        <taxon>Tetramitia</taxon>
        <taxon>Eutetramitia</taxon>
        <taxon>Acrasidae</taxon>
        <taxon>Acrasis</taxon>
    </lineage>
</organism>
<evidence type="ECO:0000256" key="4">
    <source>
        <dbReference type="ARBA" id="ARBA00023136"/>
    </source>
</evidence>